<dbReference type="PANTHER" id="PTHR10012">
    <property type="entry name" value="SERINE/THREONINE-PROTEIN PHOSPHATASE 2A REGULATORY SUBUNIT B"/>
    <property type="match status" value="1"/>
</dbReference>
<name>A0AAD5TS24_9FUNG</name>
<proteinExistence type="inferred from homology"/>
<dbReference type="Proteomes" id="UP001212152">
    <property type="component" value="Unassembled WGS sequence"/>
</dbReference>
<dbReference type="InterPro" id="IPR004327">
    <property type="entry name" value="Phstyr_phstse_ac"/>
</dbReference>
<reference evidence="9" key="1">
    <citation type="submission" date="2020-05" db="EMBL/GenBank/DDBJ databases">
        <title>Phylogenomic resolution of chytrid fungi.</title>
        <authorList>
            <person name="Stajich J.E."/>
            <person name="Amses K."/>
            <person name="Simmons R."/>
            <person name="Seto K."/>
            <person name="Myers J."/>
            <person name="Bonds A."/>
            <person name="Quandt C.A."/>
            <person name="Barry K."/>
            <person name="Liu P."/>
            <person name="Grigoriev I."/>
            <person name="Longcore J.E."/>
            <person name="James T.Y."/>
        </authorList>
    </citation>
    <scope>NUCLEOTIDE SEQUENCE</scope>
    <source>
        <strain evidence="9">JEL0379</strain>
    </source>
</reference>
<gene>
    <name evidence="9" type="ORF">HDU87_002696</name>
</gene>
<feature type="region of interest" description="Disordered" evidence="8">
    <location>
        <begin position="1"/>
        <end position="28"/>
    </location>
</feature>
<dbReference type="FunFam" id="1.20.120.1150:FF:000002">
    <property type="entry name" value="Serine/threonine-protein phosphatase 2A activator"/>
    <property type="match status" value="1"/>
</dbReference>
<feature type="compositionally biased region" description="Pro residues" evidence="8">
    <location>
        <begin position="11"/>
        <end position="28"/>
    </location>
</feature>
<evidence type="ECO:0000256" key="7">
    <source>
        <dbReference type="RuleBase" id="RU361210"/>
    </source>
</evidence>
<evidence type="ECO:0000256" key="5">
    <source>
        <dbReference type="ARBA" id="ARBA00023110"/>
    </source>
</evidence>
<dbReference type="Pfam" id="PF03095">
    <property type="entry name" value="PTPA"/>
    <property type="match status" value="1"/>
</dbReference>
<dbReference type="InterPro" id="IPR037218">
    <property type="entry name" value="PTPA_sf"/>
</dbReference>
<comment type="function">
    <text evidence="7">PPIases accelerate the folding of proteins. It catalyzes the cis-trans isomerization of proline imidic peptide bonds in oligopeptides.</text>
</comment>
<keyword evidence="5 7" id="KW-0697">Rotamase</keyword>
<comment type="caution">
    <text evidence="9">The sequence shown here is derived from an EMBL/GenBank/DDBJ whole genome shotgun (WGS) entry which is preliminary data.</text>
</comment>
<dbReference type="CDD" id="cd04087">
    <property type="entry name" value="PTPA"/>
    <property type="match status" value="1"/>
</dbReference>
<dbReference type="Gene3D" id="1.20.120.1150">
    <property type="match status" value="1"/>
</dbReference>
<dbReference type="InterPro" id="IPR043170">
    <property type="entry name" value="PTPA_C_lid"/>
</dbReference>
<dbReference type="SUPFAM" id="SSF140984">
    <property type="entry name" value="PTPA-like"/>
    <property type="match status" value="1"/>
</dbReference>
<evidence type="ECO:0000256" key="6">
    <source>
        <dbReference type="ARBA" id="ARBA00023235"/>
    </source>
</evidence>
<dbReference type="EC" id="5.2.1.8" evidence="7"/>
<comment type="subcellular location">
    <subcellularLocation>
        <location evidence="2 7">Cytoplasm</location>
    </subcellularLocation>
</comment>
<comment type="similarity">
    <text evidence="3 7">Belongs to the PTPA-type PPIase family.</text>
</comment>
<dbReference type="GO" id="GO:0008160">
    <property type="term" value="F:protein tyrosine phosphatase activator activity"/>
    <property type="evidence" value="ECO:0007669"/>
    <property type="project" value="TreeGrafter"/>
</dbReference>
<evidence type="ECO:0000256" key="4">
    <source>
        <dbReference type="ARBA" id="ARBA00022490"/>
    </source>
</evidence>
<dbReference type="PIRSF" id="PIRSF016325">
    <property type="entry name" value="Phstyr_phstse_ac"/>
    <property type="match status" value="1"/>
</dbReference>
<dbReference type="PANTHER" id="PTHR10012:SF0">
    <property type="entry name" value="SERINE_THREONINE-PROTEIN PHOSPHATASE 2A ACTIVATOR"/>
    <property type="match status" value="1"/>
</dbReference>
<feature type="compositionally biased region" description="Gly residues" evidence="8">
    <location>
        <begin position="349"/>
        <end position="360"/>
    </location>
</feature>
<keyword evidence="10" id="KW-1185">Reference proteome</keyword>
<dbReference type="GO" id="GO:0003755">
    <property type="term" value="F:peptidyl-prolyl cis-trans isomerase activity"/>
    <property type="evidence" value="ECO:0007669"/>
    <property type="project" value="UniProtKB-KW"/>
</dbReference>
<evidence type="ECO:0000313" key="10">
    <source>
        <dbReference type="Proteomes" id="UP001212152"/>
    </source>
</evidence>
<keyword evidence="6 7" id="KW-0413">Isomerase</keyword>
<evidence type="ECO:0000256" key="8">
    <source>
        <dbReference type="SAM" id="MobiDB-lite"/>
    </source>
</evidence>
<dbReference type="GO" id="GO:0000159">
    <property type="term" value="C:protein phosphatase type 2A complex"/>
    <property type="evidence" value="ECO:0007669"/>
    <property type="project" value="TreeGrafter"/>
</dbReference>
<comment type="catalytic activity">
    <reaction evidence="1 7">
        <text>[protein]-peptidylproline (omega=180) = [protein]-peptidylproline (omega=0)</text>
        <dbReference type="Rhea" id="RHEA:16237"/>
        <dbReference type="Rhea" id="RHEA-COMP:10747"/>
        <dbReference type="Rhea" id="RHEA-COMP:10748"/>
        <dbReference type="ChEBI" id="CHEBI:83833"/>
        <dbReference type="ChEBI" id="CHEBI:83834"/>
        <dbReference type="EC" id="5.2.1.8"/>
    </reaction>
</comment>
<evidence type="ECO:0000313" key="9">
    <source>
        <dbReference type="EMBL" id="KAJ3185130.1"/>
    </source>
</evidence>
<accession>A0AAD5TS24</accession>
<dbReference type="AlphaFoldDB" id="A0AAD5TS24"/>
<dbReference type="GO" id="GO:0005634">
    <property type="term" value="C:nucleus"/>
    <property type="evidence" value="ECO:0007669"/>
    <property type="project" value="TreeGrafter"/>
</dbReference>
<evidence type="ECO:0000256" key="1">
    <source>
        <dbReference type="ARBA" id="ARBA00000971"/>
    </source>
</evidence>
<evidence type="ECO:0000256" key="2">
    <source>
        <dbReference type="ARBA" id="ARBA00004496"/>
    </source>
</evidence>
<keyword evidence="4 7" id="KW-0963">Cytoplasm</keyword>
<dbReference type="EMBL" id="JADGJQ010000002">
    <property type="protein sequence ID" value="KAJ3185130.1"/>
    <property type="molecule type" value="Genomic_DNA"/>
</dbReference>
<organism evidence="9 10">
    <name type="scientific">Geranomyces variabilis</name>
    <dbReference type="NCBI Taxonomy" id="109894"/>
    <lineage>
        <taxon>Eukaryota</taxon>
        <taxon>Fungi</taxon>
        <taxon>Fungi incertae sedis</taxon>
        <taxon>Chytridiomycota</taxon>
        <taxon>Chytridiomycota incertae sedis</taxon>
        <taxon>Chytridiomycetes</taxon>
        <taxon>Spizellomycetales</taxon>
        <taxon>Powellomycetaceae</taxon>
        <taxon>Geranomyces</taxon>
    </lineage>
</organism>
<sequence length="360" mass="39623">MSTSATSLFPTMPPPGQQHQSQPPPPVKVPESLMRDVHIPPVHLFSTPVKRINDQASLNVWMGSVALVRLLLFCQKINDAVIGKKLSDPCPLNETGQRILEILGELDAWIDEIPPQESPQRFGNKSFRTWIDRLETNAERLTVSIFPARPQATPELSAYLTSSFGNGTRIDYGSGHELSFLAFLTCLDLLDAFTPQDHQALVTRVFAKYLAVVRRLQTVYMLEPAGSHGVWGLDDHQHLPYLFGSAQLIGHPHIKPRSALNPDIVEGFAKEYLYLGAIAFIMSVKKGPFHEHSPILYDITAVPHWKKVNGGMMKMWVAEVLAKLPVVQHLPFGSLLPYDDRADGDDGGGGDGGGVAGNDA</sequence>
<evidence type="ECO:0000256" key="3">
    <source>
        <dbReference type="ARBA" id="ARBA00011019"/>
    </source>
</evidence>
<feature type="region of interest" description="Disordered" evidence="8">
    <location>
        <begin position="341"/>
        <end position="360"/>
    </location>
</feature>
<dbReference type="GO" id="GO:0007052">
    <property type="term" value="P:mitotic spindle organization"/>
    <property type="evidence" value="ECO:0007669"/>
    <property type="project" value="TreeGrafter"/>
</dbReference>
<dbReference type="GO" id="GO:0005737">
    <property type="term" value="C:cytoplasm"/>
    <property type="evidence" value="ECO:0007669"/>
    <property type="project" value="UniProtKB-SubCell"/>
</dbReference>
<protein>
    <recommendedName>
        <fullName evidence="7">Serine/threonine-protein phosphatase 2A activator</fullName>
        <ecNumber evidence="7">5.2.1.8</ecNumber>
    </recommendedName>
    <alternativeName>
        <fullName evidence="7">Phosphotyrosyl phosphatase activator</fullName>
    </alternativeName>
</protein>